<organism evidence="1 2">
    <name type="scientific">Sistotremastrum niveocremeum HHB9708</name>
    <dbReference type="NCBI Taxonomy" id="1314777"/>
    <lineage>
        <taxon>Eukaryota</taxon>
        <taxon>Fungi</taxon>
        <taxon>Dikarya</taxon>
        <taxon>Basidiomycota</taxon>
        <taxon>Agaricomycotina</taxon>
        <taxon>Agaricomycetes</taxon>
        <taxon>Sistotremastrales</taxon>
        <taxon>Sistotremastraceae</taxon>
        <taxon>Sertulicium</taxon>
        <taxon>Sertulicium niveocremeum</taxon>
    </lineage>
</organism>
<gene>
    <name evidence="1" type="ORF">SISNIDRAFT_459672</name>
</gene>
<dbReference type="EMBL" id="KV419435">
    <property type="protein sequence ID" value="KZS88623.1"/>
    <property type="molecule type" value="Genomic_DNA"/>
</dbReference>
<accession>A0A164PDM9</accession>
<evidence type="ECO:0000313" key="1">
    <source>
        <dbReference type="EMBL" id="KZS88623.1"/>
    </source>
</evidence>
<keyword evidence="2" id="KW-1185">Reference proteome</keyword>
<dbReference type="AlphaFoldDB" id="A0A164PDM9"/>
<name>A0A164PDM9_9AGAM</name>
<proteinExistence type="predicted"/>
<dbReference type="OrthoDB" id="2269034at2759"/>
<protein>
    <recommendedName>
        <fullName evidence="3">F-box domain-containing protein</fullName>
    </recommendedName>
</protein>
<evidence type="ECO:0008006" key="3">
    <source>
        <dbReference type="Google" id="ProtNLM"/>
    </source>
</evidence>
<dbReference type="Proteomes" id="UP000076722">
    <property type="component" value="Unassembled WGS sequence"/>
</dbReference>
<reference evidence="1 2" key="1">
    <citation type="journal article" date="2016" name="Mol. Biol. Evol.">
        <title>Comparative Genomics of Early-Diverging Mushroom-Forming Fungi Provides Insights into the Origins of Lignocellulose Decay Capabilities.</title>
        <authorList>
            <person name="Nagy L.G."/>
            <person name="Riley R."/>
            <person name="Tritt A."/>
            <person name="Adam C."/>
            <person name="Daum C."/>
            <person name="Floudas D."/>
            <person name="Sun H."/>
            <person name="Yadav J.S."/>
            <person name="Pangilinan J."/>
            <person name="Larsson K.H."/>
            <person name="Matsuura K."/>
            <person name="Barry K."/>
            <person name="Labutti K."/>
            <person name="Kuo R."/>
            <person name="Ohm R.A."/>
            <person name="Bhattacharya S.S."/>
            <person name="Shirouzu T."/>
            <person name="Yoshinaga Y."/>
            <person name="Martin F.M."/>
            <person name="Grigoriev I.V."/>
            <person name="Hibbett D.S."/>
        </authorList>
    </citation>
    <scope>NUCLEOTIDE SEQUENCE [LARGE SCALE GENOMIC DNA]</scope>
    <source>
        <strain evidence="1 2">HHB9708</strain>
    </source>
</reference>
<evidence type="ECO:0000313" key="2">
    <source>
        <dbReference type="Proteomes" id="UP000076722"/>
    </source>
</evidence>
<sequence>MSLLTMAPEIREMIFEAFVVDAIESCTRTADRLKMTLKITHICRTIRTAAFDYHRFWSLIHLHWHADAVQFFLERARVQTNPDLHVFLDLQAGGTSNKRKKHQRWGKFLEKEMKIIQFLGIKITLNHGSPVIVAALRDTPAPRLTGFELDLDERQTHNANITRLFNNDAPSLNSIRIHARAPFDQLPNFASLEELGYRLTEENFAGLLEMLEGSPRLKYISLKGASRWTPSPLPGVNPALQTPVVLPDCSSLFIRGMDARRTWHILRNISFPVMTRLDVYERIFEHDNNLMGTIFDTLPKLPQNPELPPKDYLFLGIRPNLICIELKGYRYQCNWTNLHFQNLTDGAGAHLLFSFVIDAITAPANVLHLQPPKLHIENNITLEEDNPLSLDLHDLTVLLVRIFDAYPLVEELCLSGNTAFITQQLRHTHTQSLPLLATLKLEKNLRHNIPQTYDAESVNALERTRNLEIVNSFL</sequence>